<dbReference type="AlphaFoldDB" id="A0A7G2JXU5"/>
<dbReference type="PANTHER" id="PTHR21327:SF38">
    <property type="entry name" value="3,4-DIHYDROXY-2-BUTANONE 4-PHOSPHATE SYNTHASE"/>
    <property type="match status" value="1"/>
</dbReference>
<reference evidence="10" key="1">
    <citation type="journal article" date="2010" name="Genomics">
        <title>Tracing phylogenomic events leading to diversity of Haemophilus influenzae and the emergence of Brazilian Purpuric Fever (BPF)-associated clones.</title>
        <authorList>
            <person name="Papazisi L."/>
            <person name="Ratnayake S."/>
            <person name="Remortel B.G."/>
            <person name="Bock G.R."/>
            <person name="Liang W."/>
            <person name="Saeed A.I."/>
            <person name="Liu J."/>
            <person name="Fleischmann R.D."/>
            <person name="Kilian M."/>
            <person name="Peterson S.N."/>
        </authorList>
    </citation>
    <scope>NUCLEOTIDE SEQUENCE [LARGE SCALE GENOMIC DNA]</scope>
    <source>
        <strain evidence="10">HK1212</strain>
    </source>
</reference>
<comment type="function">
    <text evidence="1">Catalyzes the conversion of D-ribulose 5-phosphate to formate and 3,4-dihydroxy-2-butanone 4-phosphate.</text>
</comment>
<keyword evidence="6" id="KW-0479">Metal-binding</keyword>
<evidence type="ECO:0000256" key="4">
    <source>
        <dbReference type="ARBA" id="ARBA00018836"/>
    </source>
</evidence>
<protein>
    <recommendedName>
        <fullName evidence="4">3,4-dihydroxy-2-butanone 4-phosphate synthase</fullName>
        <ecNumber evidence="3">4.1.99.12</ecNumber>
    </recommendedName>
</protein>
<keyword evidence="9" id="KW-0456">Lyase</keyword>
<dbReference type="SUPFAM" id="SSF55821">
    <property type="entry name" value="YrdC/RibB"/>
    <property type="match status" value="1"/>
</dbReference>
<dbReference type="Gene3D" id="3.90.870.10">
    <property type="entry name" value="DHBP synthase"/>
    <property type="match status" value="1"/>
</dbReference>
<dbReference type="EC" id="4.1.99.12" evidence="3"/>
<dbReference type="Pfam" id="PF00926">
    <property type="entry name" value="DHBP_synthase"/>
    <property type="match status" value="1"/>
</dbReference>
<evidence type="ECO:0000256" key="3">
    <source>
        <dbReference type="ARBA" id="ARBA00012153"/>
    </source>
</evidence>
<dbReference type="GO" id="GO:0016853">
    <property type="term" value="F:isomerase activity"/>
    <property type="evidence" value="ECO:0007669"/>
    <property type="project" value="UniProtKB-KW"/>
</dbReference>
<dbReference type="GO" id="GO:0005829">
    <property type="term" value="C:cytosol"/>
    <property type="evidence" value="ECO:0007669"/>
    <property type="project" value="TreeGrafter"/>
</dbReference>
<sequence length="148" mass="15623">MVEHNNSVNKTAFTVTIEAAKGVSTGVSAADRVTTIQTAIADNAVPTDLHRPGHVFPLRAANGGVLTRRGHTEASVDLARLAGFKEAGVICEITNDDGTMARTPDIVEFAKKFSSWGSSLKVTLITVGKGFISPSRLIVCLSKPKTFA</sequence>
<dbReference type="GO" id="GO:0009231">
    <property type="term" value="P:riboflavin biosynthetic process"/>
    <property type="evidence" value="ECO:0007669"/>
    <property type="project" value="UniProtKB-UniPathway"/>
</dbReference>
<dbReference type="InterPro" id="IPR000422">
    <property type="entry name" value="DHBP_synthase_RibB"/>
</dbReference>
<dbReference type="GO" id="GO:0008686">
    <property type="term" value="F:3,4-dihydroxy-2-butanone-4-phosphate synthase activity"/>
    <property type="evidence" value="ECO:0007669"/>
    <property type="project" value="UniProtKB-EC"/>
</dbReference>
<proteinExistence type="predicted"/>
<comment type="pathway">
    <text evidence="2">Cofactor biosynthesis; riboflavin biosynthesis; 2-hydroxy-3-oxobutyl phosphate from D-ribulose 5-phosphate: step 1/1.</text>
</comment>
<dbReference type="EMBL" id="ABFC01000891">
    <property type="protein sequence ID" value="EFA28180.1"/>
    <property type="molecule type" value="Genomic_DNA"/>
</dbReference>
<keyword evidence="10" id="KW-0413">Isomerase</keyword>
<evidence type="ECO:0000256" key="6">
    <source>
        <dbReference type="ARBA" id="ARBA00022723"/>
    </source>
</evidence>
<name>A0A7G2JXU5_HAEIF</name>
<evidence type="ECO:0000256" key="8">
    <source>
        <dbReference type="ARBA" id="ARBA00023211"/>
    </source>
</evidence>
<dbReference type="InterPro" id="IPR017945">
    <property type="entry name" value="DHBP_synth_RibB-like_a/b_dom"/>
</dbReference>
<evidence type="ECO:0000313" key="10">
    <source>
        <dbReference type="EMBL" id="EFA28180.1"/>
    </source>
</evidence>
<gene>
    <name evidence="10" type="primary">ribB</name>
    <name evidence="10" type="ORF">HAINFHK1212_1249</name>
</gene>
<evidence type="ECO:0000256" key="2">
    <source>
        <dbReference type="ARBA" id="ARBA00004904"/>
    </source>
</evidence>
<evidence type="ECO:0000256" key="7">
    <source>
        <dbReference type="ARBA" id="ARBA00022842"/>
    </source>
</evidence>
<dbReference type="GO" id="GO:0046872">
    <property type="term" value="F:metal ion binding"/>
    <property type="evidence" value="ECO:0007669"/>
    <property type="project" value="UniProtKB-KW"/>
</dbReference>
<keyword evidence="5" id="KW-0686">Riboflavin biosynthesis</keyword>
<keyword evidence="7" id="KW-0460">Magnesium</keyword>
<comment type="caution">
    <text evidence="10">The sequence shown here is derived from an EMBL/GenBank/DDBJ whole genome shotgun (WGS) entry which is preliminary data.</text>
</comment>
<dbReference type="PANTHER" id="PTHR21327">
    <property type="entry name" value="GTP CYCLOHYDROLASE II-RELATED"/>
    <property type="match status" value="1"/>
</dbReference>
<organism evidence="10">
    <name type="scientific">Haemophilus influenzae HK1212</name>
    <dbReference type="NCBI Taxonomy" id="456482"/>
    <lineage>
        <taxon>Bacteria</taxon>
        <taxon>Pseudomonadati</taxon>
        <taxon>Pseudomonadota</taxon>
        <taxon>Gammaproteobacteria</taxon>
        <taxon>Pasteurellales</taxon>
        <taxon>Pasteurellaceae</taxon>
        <taxon>Haemophilus</taxon>
    </lineage>
</organism>
<evidence type="ECO:0000256" key="9">
    <source>
        <dbReference type="ARBA" id="ARBA00023239"/>
    </source>
</evidence>
<evidence type="ECO:0000256" key="5">
    <source>
        <dbReference type="ARBA" id="ARBA00022619"/>
    </source>
</evidence>
<keyword evidence="8" id="KW-0464">Manganese</keyword>
<evidence type="ECO:0000256" key="1">
    <source>
        <dbReference type="ARBA" id="ARBA00002284"/>
    </source>
</evidence>
<dbReference type="UniPathway" id="UPA00275">
    <property type="reaction ID" value="UER00399"/>
</dbReference>
<accession>A0A7G2JXU5</accession>